<accession>A0A2T0HJF0</accession>
<dbReference type="AlphaFoldDB" id="A0A2T0HJF0"/>
<name>A0A2T0HJF0_PSEFL</name>
<dbReference type="EMBL" id="PVUH01000047">
    <property type="protein sequence ID" value="PRW83186.1"/>
    <property type="molecule type" value="Genomic_DNA"/>
</dbReference>
<protein>
    <submittedName>
        <fullName evidence="1">Uncharacterized protein</fullName>
    </submittedName>
</protein>
<proteinExistence type="predicted"/>
<comment type="caution">
    <text evidence="1">The sequence shown here is derived from an EMBL/GenBank/DDBJ whole genome shotgun (WGS) entry which is preliminary data.</text>
</comment>
<organism evidence="1 2">
    <name type="scientific">Pseudomonas fluorescens</name>
    <dbReference type="NCBI Taxonomy" id="294"/>
    <lineage>
        <taxon>Bacteria</taxon>
        <taxon>Pseudomonadati</taxon>
        <taxon>Pseudomonadota</taxon>
        <taxon>Gammaproteobacteria</taxon>
        <taxon>Pseudomonadales</taxon>
        <taxon>Pseudomonadaceae</taxon>
        <taxon>Pseudomonas</taxon>
    </lineage>
</organism>
<reference evidence="1 2" key="1">
    <citation type="submission" date="2018-03" db="EMBL/GenBank/DDBJ databases">
        <title>Blue discolouration in mozzarella cheese caused by Pseudomonas fluorescens.</title>
        <authorList>
            <person name="Chiesa F."/>
            <person name="Dalmasso A."/>
            <person name="Lomonaco S."/>
        </authorList>
    </citation>
    <scope>NUCLEOTIDE SEQUENCE [LARGE SCALE GENOMIC DNA]</scope>
    <source>
        <strain evidence="1 2">11293</strain>
    </source>
</reference>
<dbReference type="Proteomes" id="UP000239731">
    <property type="component" value="Unassembled WGS sequence"/>
</dbReference>
<sequence length="98" mass="10486">MNLSPKHLTFDAMYSAYTAVLHSQPGKALRLPDGGAIFLEDGEVYAVTLNEAGEVEMETAGCISPVAWDDDRGCWDCDESAEVCASAVNFPVFVSLPA</sequence>
<evidence type="ECO:0000313" key="2">
    <source>
        <dbReference type="Proteomes" id="UP000239731"/>
    </source>
</evidence>
<dbReference type="RefSeq" id="WP_047741491.1">
    <property type="nucleotide sequence ID" value="NZ_PVUH01000047.1"/>
</dbReference>
<evidence type="ECO:0000313" key="1">
    <source>
        <dbReference type="EMBL" id="PRW83186.1"/>
    </source>
</evidence>
<gene>
    <name evidence="1" type="ORF">C7A10_31230</name>
</gene>